<dbReference type="InterPro" id="IPR001138">
    <property type="entry name" value="Zn2Cys6_DnaBD"/>
</dbReference>
<dbReference type="Gene3D" id="4.10.240.10">
    <property type="entry name" value="Zn(2)-C6 fungal-type DNA-binding domain"/>
    <property type="match status" value="1"/>
</dbReference>
<dbReference type="InterPro" id="IPR036864">
    <property type="entry name" value="Zn2-C6_fun-type_DNA-bd_sf"/>
</dbReference>
<dbReference type="SMART" id="SM00066">
    <property type="entry name" value="GAL4"/>
    <property type="match status" value="1"/>
</dbReference>
<feature type="compositionally biased region" description="Basic and acidic residues" evidence="3">
    <location>
        <begin position="132"/>
        <end position="141"/>
    </location>
</feature>
<dbReference type="Proteomes" id="UP000326924">
    <property type="component" value="Unassembled WGS sequence"/>
</dbReference>
<dbReference type="PROSITE" id="PS50048">
    <property type="entry name" value="ZN2_CY6_FUNGAL_2"/>
    <property type="match status" value="1"/>
</dbReference>
<feature type="region of interest" description="Disordered" evidence="3">
    <location>
        <begin position="1"/>
        <end position="20"/>
    </location>
</feature>
<dbReference type="EMBL" id="VXIS01000120">
    <property type="protein sequence ID" value="KAA8903266.1"/>
    <property type="molecule type" value="Genomic_DNA"/>
</dbReference>
<dbReference type="CDD" id="cd00067">
    <property type="entry name" value="GAL4"/>
    <property type="match status" value="1"/>
</dbReference>
<organism evidence="5 6">
    <name type="scientific">Sphaerosporella brunnea</name>
    <dbReference type="NCBI Taxonomy" id="1250544"/>
    <lineage>
        <taxon>Eukaryota</taxon>
        <taxon>Fungi</taxon>
        <taxon>Dikarya</taxon>
        <taxon>Ascomycota</taxon>
        <taxon>Pezizomycotina</taxon>
        <taxon>Pezizomycetes</taxon>
        <taxon>Pezizales</taxon>
        <taxon>Pyronemataceae</taxon>
        <taxon>Sphaerosporella</taxon>
    </lineage>
</organism>
<dbReference type="PANTHER" id="PTHR47654:SF5">
    <property type="entry name" value="TRANSCRIPTION FACTOR DOMAIN-CONTAINING PROTEIN"/>
    <property type="match status" value="1"/>
</dbReference>
<dbReference type="PANTHER" id="PTHR47654">
    <property type="entry name" value="ZN(II)2CYS6 TRANSCRIPTION FACTOR (EUROFUNG)-RELATED"/>
    <property type="match status" value="1"/>
</dbReference>
<dbReference type="InterPro" id="IPR007219">
    <property type="entry name" value="XnlR_reg_dom"/>
</dbReference>
<feature type="domain" description="Zn(2)-C6 fungal-type" evidence="4">
    <location>
        <begin position="31"/>
        <end position="61"/>
    </location>
</feature>
<dbReference type="SUPFAM" id="SSF57701">
    <property type="entry name" value="Zn2/Cys6 DNA-binding domain"/>
    <property type="match status" value="1"/>
</dbReference>
<accession>A0A5J5EUE9</accession>
<evidence type="ECO:0000313" key="5">
    <source>
        <dbReference type="EMBL" id="KAA8903266.1"/>
    </source>
</evidence>
<dbReference type="GO" id="GO:0003677">
    <property type="term" value="F:DNA binding"/>
    <property type="evidence" value="ECO:0007669"/>
    <property type="project" value="InterPro"/>
</dbReference>
<comment type="caution">
    <text evidence="5">The sequence shown here is derived from an EMBL/GenBank/DDBJ whole genome shotgun (WGS) entry which is preliminary data.</text>
</comment>
<protein>
    <submittedName>
        <fullName evidence="5">Fungal-specific transcription factor domain-containing protein</fullName>
    </submittedName>
</protein>
<evidence type="ECO:0000259" key="4">
    <source>
        <dbReference type="PROSITE" id="PS50048"/>
    </source>
</evidence>
<dbReference type="InParanoid" id="A0A5J5EUE9"/>
<dbReference type="OrthoDB" id="5296287at2759"/>
<feature type="compositionally biased region" description="Polar residues" evidence="3">
    <location>
        <begin position="121"/>
        <end position="130"/>
    </location>
</feature>
<dbReference type="SMART" id="SM00906">
    <property type="entry name" value="Fungal_trans"/>
    <property type="match status" value="1"/>
</dbReference>
<evidence type="ECO:0000313" key="6">
    <source>
        <dbReference type="Proteomes" id="UP000326924"/>
    </source>
</evidence>
<proteinExistence type="predicted"/>
<sequence length="708" mass="80011">MPMEKRPSPTRDELNDESCVRKEPRRNISRACEPCRQRKVKCDGQRPICGHCTDYKLDCFYGGTKKELTEKRLRDLEIRVETYATLLRGLQPFADSNGQLAIQNALASNVDVSISPALSPSSLYGQSTSDSDSERSGDEKSSASWELGADTFAFNDAIGFMGVGSGVSLVRTVERELSKDMHYRRESLEQSTFPMEARSSAYHLDNRHAQLSMASEIHMYYTPNRATADKLLNVYLTTVHPLLPIMWKPTLLDNYDKIYAFDMPPQMLPNCDWTTLNLVFAISQTFLALLGEDDAQDGYHHGDYFNRARVLGALDGTSVFSIADLEQVRILGLCGIYLLASNQTNRAWNSAGLAIRMAYGIGLHVRNDPREMTIQEQEQRLRVWHSLYYLDSLLSLVTGRPPAIQERTCSAPVPRMLIPNVLTGTEDIDPVVPDPYMVACTSLSAITAEMMSRLYSPRSIFQENSLDDLRRNIELLSCFLQRWKRDLPVSLDFEEPQTDQTFLHQRVELALRYHHTTMLLNRPCLRRPDPRSPGLPPSTREFMRDGAVRCLDSAHQLIYLIVHGLAADPTNPIRMGPWWAIMHYAVSAESIVLLELAYRAVHAPHHCETMFVDASDLILWLDAIASMGKNEGAQRCCQEFTDLLKRIAPRLNRVFDGPTTSLYQRTHTGIPGLQDRPPSSEMIEQYFPAPSFLHEPGSSGYIPPFSGR</sequence>
<evidence type="ECO:0000256" key="2">
    <source>
        <dbReference type="ARBA" id="ARBA00023242"/>
    </source>
</evidence>
<dbReference type="GO" id="GO:0008270">
    <property type="term" value="F:zinc ion binding"/>
    <property type="evidence" value="ECO:0007669"/>
    <property type="project" value="InterPro"/>
</dbReference>
<feature type="region of interest" description="Disordered" evidence="3">
    <location>
        <begin position="121"/>
        <end position="141"/>
    </location>
</feature>
<dbReference type="GO" id="GO:0000981">
    <property type="term" value="F:DNA-binding transcription factor activity, RNA polymerase II-specific"/>
    <property type="evidence" value="ECO:0007669"/>
    <property type="project" value="InterPro"/>
</dbReference>
<dbReference type="InterPro" id="IPR053230">
    <property type="entry name" value="Trans_reg_galc"/>
</dbReference>
<gene>
    <name evidence="5" type="ORF">FN846DRAFT_954165</name>
</gene>
<evidence type="ECO:0000256" key="3">
    <source>
        <dbReference type="SAM" id="MobiDB-lite"/>
    </source>
</evidence>
<keyword evidence="6" id="KW-1185">Reference proteome</keyword>
<reference evidence="5 6" key="1">
    <citation type="submission" date="2019-09" db="EMBL/GenBank/DDBJ databases">
        <title>Draft genome of the ectomycorrhizal ascomycete Sphaerosporella brunnea.</title>
        <authorList>
            <consortium name="DOE Joint Genome Institute"/>
            <person name="Benucci G.M."/>
            <person name="Marozzi G."/>
            <person name="Antonielli L."/>
            <person name="Sanchez S."/>
            <person name="Marco P."/>
            <person name="Wang X."/>
            <person name="Falini L.B."/>
            <person name="Barry K."/>
            <person name="Haridas S."/>
            <person name="Lipzen A."/>
            <person name="Labutti K."/>
            <person name="Grigoriev I.V."/>
            <person name="Murat C."/>
            <person name="Martin F."/>
            <person name="Albertini E."/>
            <person name="Donnini D."/>
            <person name="Bonito G."/>
        </authorList>
    </citation>
    <scope>NUCLEOTIDE SEQUENCE [LARGE SCALE GENOMIC DNA]</scope>
    <source>
        <strain evidence="5 6">Sb_GMNB300</strain>
    </source>
</reference>
<dbReference type="PROSITE" id="PS00463">
    <property type="entry name" value="ZN2_CY6_FUNGAL_1"/>
    <property type="match status" value="1"/>
</dbReference>
<dbReference type="AlphaFoldDB" id="A0A5J5EUE9"/>
<dbReference type="GO" id="GO:0006351">
    <property type="term" value="P:DNA-templated transcription"/>
    <property type="evidence" value="ECO:0007669"/>
    <property type="project" value="InterPro"/>
</dbReference>
<name>A0A5J5EUE9_9PEZI</name>
<keyword evidence="2" id="KW-0539">Nucleus</keyword>
<dbReference type="Pfam" id="PF04082">
    <property type="entry name" value="Fungal_trans"/>
    <property type="match status" value="1"/>
</dbReference>
<dbReference type="CDD" id="cd12148">
    <property type="entry name" value="fungal_TF_MHR"/>
    <property type="match status" value="1"/>
</dbReference>
<keyword evidence="1" id="KW-0479">Metal-binding</keyword>
<dbReference type="Pfam" id="PF00172">
    <property type="entry name" value="Zn_clus"/>
    <property type="match status" value="1"/>
</dbReference>
<evidence type="ECO:0000256" key="1">
    <source>
        <dbReference type="ARBA" id="ARBA00022723"/>
    </source>
</evidence>